<dbReference type="Proteomes" id="UP001501565">
    <property type="component" value="Unassembled WGS sequence"/>
</dbReference>
<reference evidence="5" key="1">
    <citation type="journal article" date="2019" name="Int. J. Syst. Evol. Microbiol.">
        <title>The Global Catalogue of Microorganisms (GCM) 10K type strain sequencing project: providing services to taxonomists for standard genome sequencing and annotation.</title>
        <authorList>
            <consortium name="The Broad Institute Genomics Platform"/>
            <consortium name="The Broad Institute Genome Sequencing Center for Infectious Disease"/>
            <person name="Wu L."/>
            <person name="Ma J."/>
        </authorList>
    </citation>
    <scope>NUCLEOTIDE SEQUENCE [LARGE SCALE GENOMIC DNA]</scope>
    <source>
        <strain evidence="5">JCM 17551</strain>
    </source>
</reference>
<dbReference type="InterPro" id="IPR036237">
    <property type="entry name" value="Xyl_isomerase-like_sf"/>
</dbReference>
<dbReference type="PANTHER" id="PTHR43489:SF6">
    <property type="entry name" value="HYDROXYPYRUVATE ISOMERASE-RELATED"/>
    <property type="match status" value="1"/>
</dbReference>
<dbReference type="Pfam" id="PF01261">
    <property type="entry name" value="AP_endonuc_2"/>
    <property type="match status" value="1"/>
</dbReference>
<evidence type="ECO:0000313" key="5">
    <source>
        <dbReference type="Proteomes" id="UP001501565"/>
    </source>
</evidence>
<accession>A0ABP7MZH9</accession>
<dbReference type="PIRSF" id="PIRSF006241">
    <property type="entry name" value="HyI"/>
    <property type="match status" value="1"/>
</dbReference>
<evidence type="ECO:0000259" key="3">
    <source>
        <dbReference type="Pfam" id="PF01261"/>
    </source>
</evidence>
<proteinExistence type="inferred from homology"/>
<dbReference type="PANTHER" id="PTHR43489">
    <property type="entry name" value="ISOMERASE"/>
    <property type="match status" value="1"/>
</dbReference>
<dbReference type="RefSeq" id="WP_344799498.1">
    <property type="nucleotide sequence ID" value="NZ_BAABBN010000007.1"/>
</dbReference>
<comment type="similarity">
    <text evidence="2">Belongs to the hyi family.</text>
</comment>
<dbReference type="EMBL" id="BAABBN010000007">
    <property type="protein sequence ID" value="GAA3932140.1"/>
    <property type="molecule type" value="Genomic_DNA"/>
</dbReference>
<evidence type="ECO:0000313" key="4">
    <source>
        <dbReference type="EMBL" id="GAA3932140.1"/>
    </source>
</evidence>
<protein>
    <submittedName>
        <fullName evidence="4">TIM barrel protein</fullName>
    </submittedName>
</protein>
<keyword evidence="1 2" id="KW-0413">Isomerase</keyword>
<gene>
    <name evidence="4" type="ORF">GCM10022277_31270</name>
</gene>
<dbReference type="Gene3D" id="3.20.20.150">
    <property type="entry name" value="Divalent-metal-dependent TIM barrel enzymes"/>
    <property type="match status" value="1"/>
</dbReference>
<dbReference type="SUPFAM" id="SSF51658">
    <property type="entry name" value="Xylose isomerase-like"/>
    <property type="match status" value="1"/>
</dbReference>
<evidence type="ECO:0000256" key="1">
    <source>
        <dbReference type="ARBA" id="ARBA00023235"/>
    </source>
</evidence>
<evidence type="ECO:0000256" key="2">
    <source>
        <dbReference type="PIRNR" id="PIRNR006241"/>
    </source>
</evidence>
<name>A0ABP7MZH9_9GAMM</name>
<dbReference type="InterPro" id="IPR013022">
    <property type="entry name" value="Xyl_isomerase-like_TIM-brl"/>
</dbReference>
<dbReference type="InterPro" id="IPR026040">
    <property type="entry name" value="HyI-like"/>
</dbReference>
<comment type="caution">
    <text evidence="4">The sequence shown here is derived from an EMBL/GenBank/DDBJ whole genome shotgun (WGS) entry which is preliminary data.</text>
</comment>
<keyword evidence="5" id="KW-1185">Reference proteome</keyword>
<feature type="domain" description="Xylose isomerase-like TIM barrel" evidence="3">
    <location>
        <begin position="20"/>
        <end position="254"/>
    </location>
</feature>
<organism evidence="4 5">
    <name type="scientific">Litoribacillus peritrichatus</name>
    <dbReference type="NCBI Taxonomy" id="718191"/>
    <lineage>
        <taxon>Bacteria</taxon>
        <taxon>Pseudomonadati</taxon>
        <taxon>Pseudomonadota</taxon>
        <taxon>Gammaproteobacteria</taxon>
        <taxon>Oceanospirillales</taxon>
        <taxon>Oceanospirillaceae</taxon>
        <taxon>Litoribacillus</taxon>
    </lineage>
</organism>
<dbReference type="InterPro" id="IPR050417">
    <property type="entry name" value="Sugar_Epim/Isomerase"/>
</dbReference>
<sequence length="258" mass="28651">MKLCANISLMFTEVPLVERLQQAKDAGFDAVEIQFPYEVPLDVLVQAKESAEVDVVLINVPAGDLMSGGEGLASVPELTDSYSDALAQCLDYAKALNVSVVNVLAGRCKNEERLDAYRKTFEWNLTRTADALAEIGVVAVFEAINVKDMPGFVIHRAEQMWSVMSRLEHQNIKAQYDLYHMAMMGENLWHDLSTQSHLIGHIQFADMPGRGEPGTGGLAFKKLFSMIEESNYQGFVGAEYKPTQVTESTLDWMVKVLP</sequence>